<dbReference type="Proteomes" id="UP000789860">
    <property type="component" value="Unassembled WGS sequence"/>
</dbReference>
<proteinExistence type="predicted"/>
<keyword evidence="2" id="KW-1185">Reference proteome</keyword>
<comment type="caution">
    <text evidence="1">The sequence shown here is derived from an EMBL/GenBank/DDBJ whole genome shotgun (WGS) entry which is preliminary data.</text>
</comment>
<feature type="non-terminal residue" evidence="1">
    <location>
        <position position="1"/>
    </location>
</feature>
<organism evidence="1 2">
    <name type="scientific">Scutellospora calospora</name>
    <dbReference type="NCBI Taxonomy" id="85575"/>
    <lineage>
        <taxon>Eukaryota</taxon>
        <taxon>Fungi</taxon>
        <taxon>Fungi incertae sedis</taxon>
        <taxon>Mucoromycota</taxon>
        <taxon>Glomeromycotina</taxon>
        <taxon>Glomeromycetes</taxon>
        <taxon>Diversisporales</taxon>
        <taxon>Gigasporaceae</taxon>
        <taxon>Scutellospora</taxon>
    </lineage>
</organism>
<name>A0ACA9K8Y2_9GLOM</name>
<accession>A0ACA9K8Y2</accession>
<reference evidence="1" key="1">
    <citation type="submission" date="2021-06" db="EMBL/GenBank/DDBJ databases">
        <authorList>
            <person name="Kallberg Y."/>
            <person name="Tangrot J."/>
            <person name="Rosling A."/>
        </authorList>
    </citation>
    <scope>NUCLEOTIDE SEQUENCE</scope>
    <source>
        <strain evidence="1">AU212A</strain>
    </source>
</reference>
<dbReference type="EMBL" id="CAJVPM010001002">
    <property type="protein sequence ID" value="CAG8457230.1"/>
    <property type="molecule type" value="Genomic_DNA"/>
</dbReference>
<gene>
    <name evidence="1" type="ORF">SCALOS_LOCUS1455</name>
</gene>
<evidence type="ECO:0000313" key="2">
    <source>
        <dbReference type="Proteomes" id="UP000789860"/>
    </source>
</evidence>
<protein>
    <submittedName>
        <fullName evidence="1">11030_t:CDS:1</fullName>
    </submittedName>
</protein>
<sequence length="172" mass="19673">MDWDSTKRDLERDYTFQDVDKSQQGMYRPQQYMTRPQQNMRRPRDKQPRVKEACYGCFKRHCKCNNIKPCERCKKIGLPCTTKRTKSSSEANLTIERGIPGQANGFKLLVGVDVSALSFDVTDALSTDVAESSLRAYQDKPTMDMVSNGKKVQLSLNTLYIITSRDVEESSQ</sequence>
<evidence type="ECO:0000313" key="1">
    <source>
        <dbReference type="EMBL" id="CAG8457230.1"/>
    </source>
</evidence>